<dbReference type="Proteomes" id="UP000215335">
    <property type="component" value="Unassembled WGS sequence"/>
</dbReference>
<reference evidence="2 3" key="1">
    <citation type="journal article" date="2017" name="Curr. Biol.">
        <title>The Evolution of Venom by Co-option of Single-Copy Genes.</title>
        <authorList>
            <person name="Martinson E.O."/>
            <person name="Mrinalini"/>
            <person name="Kelkar Y.D."/>
            <person name="Chang C.H."/>
            <person name="Werren J.H."/>
        </authorList>
    </citation>
    <scope>NUCLEOTIDE SEQUENCE [LARGE SCALE GENOMIC DNA]</scope>
    <source>
        <strain evidence="2 3">Alberta</strain>
        <tissue evidence="2">Whole body</tissue>
    </source>
</reference>
<sequence>MKYYDKEIFPLALKEMQLSDTNSKAEQMRCGKGVFEDRRRSNAKSQKEISDDRLPRNDI</sequence>
<comment type="caution">
    <text evidence="2">The sequence shown here is derived from an EMBL/GenBank/DDBJ whole genome shotgun (WGS) entry which is preliminary data.</text>
</comment>
<accession>A0A232F560</accession>
<evidence type="ECO:0000256" key="1">
    <source>
        <dbReference type="SAM" id="MobiDB-lite"/>
    </source>
</evidence>
<feature type="compositionally biased region" description="Basic and acidic residues" evidence="1">
    <location>
        <begin position="26"/>
        <end position="59"/>
    </location>
</feature>
<feature type="region of interest" description="Disordered" evidence="1">
    <location>
        <begin position="20"/>
        <end position="59"/>
    </location>
</feature>
<name>A0A232F560_9HYME</name>
<proteinExistence type="predicted"/>
<dbReference type="EMBL" id="NNAY01000953">
    <property type="protein sequence ID" value="OXU25752.1"/>
    <property type="molecule type" value="Genomic_DNA"/>
</dbReference>
<organism evidence="2 3">
    <name type="scientific">Trichomalopsis sarcophagae</name>
    <dbReference type="NCBI Taxonomy" id="543379"/>
    <lineage>
        <taxon>Eukaryota</taxon>
        <taxon>Metazoa</taxon>
        <taxon>Ecdysozoa</taxon>
        <taxon>Arthropoda</taxon>
        <taxon>Hexapoda</taxon>
        <taxon>Insecta</taxon>
        <taxon>Pterygota</taxon>
        <taxon>Neoptera</taxon>
        <taxon>Endopterygota</taxon>
        <taxon>Hymenoptera</taxon>
        <taxon>Apocrita</taxon>
        <taxon>Proctotrupomorpha</taxon>
        <taxon>Chalcidoidea</taxon>
        <taxon>Pteromalidae</taxon>
        <taxon>Pteromalinae</taxon>
        <taxon>Trichomalopsis</taxon>
    </lineage>
</organism>
<gene>
    <name evidence="2" type="ORF">TSAR_016915</name>
</gene>
<evidence type="ECO:0000313" key="2">
    <source>
        <dbReference type="EMBL" id="OXU25752.1"/>
    </source>
</evidence>
<protein>
    <submittedName>
        <fullName evidence="2">Uncharacterized protein</fullName>
    </submittedName>
</protein>
<dbReference type="AlphaFoldDB" id="A0A232F560"/>
<evidence type="ECO:0000313" key="3">
    <source>
        <dbReference type="Proteomes" id="UP000215335"/>
    </source>
</evidence>
<keyword evidence="3" id="KW-1185">Reference proteome</keyword>